<name>A0A327WNH3_LARAB</name>
<dbReference type="AlphaFoldDB" id="A0A327WNH3"/>
<reference evidence="1 2" key="1">
    <citation type="submission" date="2018-06" db="EMBL/GenBank/DDBJ databases">
        <title>Genomic Encyclopedia of Archaeal and Bacterial Type Strains, Phase II (KMG-II): from individual species to whole genera.</title>
        <authorList>
            <person name="Goeker M."/>
        </authorList>
    </citation>
    <scope>NUCLEOTIDE SEQUENCE [LARGE SCALE GENOMIC DNA]</scope>
    <source>
        <strain evidence="1 2">DSM 21851</strain>
    </source>
</reference>
<gene>
    <name evidence="1" type="ORF">LX87_04566</name>
</gene>
<keyword evidence="2" id="KW-1185">Reference proteome</keyword>
<protein>
    <submittedName>
        <fullName evidence="1">Uncharacterized protein</fullName>
    </submittedName>
</protein>
<organism evidence="1 2">
    <name type="scientific">Larkinella arboricola</name>
    <dbReference type="NCBI Taxonomy" id="643671"/>
    <lineage>
        <taxon>Bacteria</taxon>
        <taxon>Pseudomonadati</taxon>
        <taxon>Bacteroidota</taxon>
        <taxon>Cytophagia</taxon>
        <taxon>Cytophagales</taxon>
        <taxon>Spirosomataceae</taxon>
        <taxon>Larkinella</taxon>
    </lineage>
</organism>
<dbReference type="EMBL" id="QLMC01000006">
    <property type="protein sequence ID" value="RAJ93054.1"/>
    <property type="molecule type" value="Genomic_DNA"/>
</dbReference>
<comment type="caution">
    <text evidence="1">The sequence shown here is derived from an EMBL/GenBank/DDBJ whole genome shotgun (WGS) entry which is preliminary data.</text>
</comment>
<evidence type="ECO:0000313" key="2">
    <source>
        <dbReference type="Proteomes" id="UP000248790"/>
    </source>
</evidence>
<proteinExistence type="predicted"/>
<accession>A0A327WNH3</accession>
<evidence type="ECO:0000313" key="1">
    <source>
        <dbReference type="EMBL" id="RAJ93054.1"/>
    </source>
</evidence>
<dbReference type="Proteomes" id="UP000248790">
    <property type="component" value="Unassembled WGS sequence"/>
</dbReference>
<sequence length="79" mass="9058">MIQLPSTSSFTTLLAGISGYFQKIFRPVIDQECLILQRFAPSTNDRHNFLSHTNQLQKAFLPIRTDSFNSQQGIFDRLP</sequence>